<reference evidence="1" key="1">
    <citation type="journal article" date="2015" name="Nature">
        <title>Complex archaea that bridge the gap between prokaryotes and eukaryotes.</title>
        <authorList>
            <person name="Spang A."/>
            <person name="Saw J.H."/>
            <person name="Jorgensen S.L."/>
            <person name="Zaremba-Niedzwiedzka K."/>
            <person name="Martijn J."/>
            <person name="Lind A.E."/>
            <person name="van Eijk R."/>
            <person name="Schleper C."/>
            <person name="Guy L."/>
            <person name="Ettema T.J."/>
        </authorList>
    </citation>
    <scope>NUCLEOTIDE SEQUENCE</scope>
</reference>
<accession>A0A0F9CJ81</accession>
<proteinExistence type="predicted"/>
<gene>
    <name evidence="1" type="ORF">LCGC14_2316560</name>
</gene>
<organism evidence="1">
    <name type="scientific">marine sediment metagenome</name>
    <dbReference type="NCBI Taxonomy" id="412755"/>
    <lineage>
        <taxon>unclassified sequences</taxon>
        <taxon>metagenomes</taxon>
        <taxon>ecological metagenomes</taxon>
    </lineage>
</organism>
<dbReference type="AlphaFoldDB" id="A0A0F9CJ81"/>
<sequence>MNYEVRATMDAGMAAISSVVGVYETEAHARDAAEYAAANGFWGDAKSFISSNPETETVFFCPRYIKRVIVKEISSDS</sequence>
<dbReference type="EMBL" id="LAZR01032992">
    <property type="protein sequence ID" value="KKL49333.1"/>
    <property type="molecule type" value="Genomic_DNA"/>
</dbReference>
<comment type="caution">
    <text evidence="1">The sequence shown here is derived from an EMBL/GenBank/DDBJ whole genome shotgun (WGS) entry which is preliminary data.</text>
</comment>
<protein>
    <submittedName>
        <fullName evidence="1">Uncharacterized protein</fullName>
    </submittedName>
</protein>
<name>A0A0F9CJ81_9ZZZZ</name>
<evidence type="ECO:0000313" key="1">
    <source>
        <dbReference type="EMBL" id="KKL49333.1"/>
    </source>
</evidence>